<accession>A0A2N5XQM9</accession>
<feature type="signal peptide" evidence="1">
    <location>
        <begin position="1"/>
        <end position="22"/>
    </location>
</feature>
<comment type="caution">
    <text evidence="2">The sequence shown here is derived from an EMBL/GenBank/DDBJ whole genome shotgun (WGS) entry which is preliminary data.</text>
</comment>
<reference evidence="2 3" key="1">
    <citation type="submission" date="2018-01" db="EMBL/GenBank/DDBJ databases">
        <title>The draft genome sequence of Cohaesibacter sp. H1304.</title>
        <authorList>
            <person name="Wang N.-N."/>
            <person name="Du Z.-J."/>
        </authorList>
    </citation>
    <scope>NUCLEOTIDE SEQUENCE [LARGE SCALE GENOMIC DNA]</scope>
    <source>
        <strain evidence="2 3">H1304</strain>
    </source>
</reference>
<gene>
    <name evidence="2" type="ORF">C0081_11815</name>
</gene>
<protein>
    <submittedName>
        <fullName evidence="2">Uncharacterized protein</fullName>
    </submittedName>
</protein>
<evidence type="ECO:0000256" key="1">
    <source>
        <dbReference type="SAM" id="SignalP"/>
    </source>
</evidence>
<keyword evidence="1" id="KW-0732">Signal</keyword>
<dbReference type="RefSeq" id="WP_101534036.1">
    <property type="nucleotide sequence ID" value="NZ_JBFHIU010000014.1"/>
</dbReference>
<keyword evidence="3" id="KW-1185">Reference proteome</keyword>
<dbReference type="AlphaFoldDB" id="A0A2N5XQM9"/>
<dbReference type="EMBL" id="PKUQ01000022">
    <property type="protein sequence ID" value="PLW76747.1"/>
    <property type="molecule type" value="Genomic_DNA"/>
</dbReference>
<organism evidence="2 3">
    <name type="scientific">Cohaesibacter celericrescens</name>
    <dbReference type="NCBI Taxonomy" id="2067669"/>
    <lineage>
        <taxon>Bacteria</taxon>
        <taxon>Pseudomonadati</taxon>
        <taxon>Pseudomonadota</taxon>
        <taxon>Alphaproteobacteria</taxon>
        <taxon>Hyphomicrobiales</taxon>
        <taxon>Cohaesibacteraceae</taxon>
    </lineage>
</organism>
<proteinExistence type="predicted"/>
<evidence type="ECO:0000313" key="2">
    <source>
        <dbReference type="EMBL" id="PLW76747.1"/>
    </source>
</evidence>
<dbReference type="OrthoDB" id="8444059at2"/>
<evidence type="ECO:0000313" key="3">
    <source>
        <dbReference type="Proteomes" id="UP000234881"/>
    </source>
</evidence>
<name>A0A2N5XQM9_9HYPH</name>
<feature type="chain" id="PRO_5014820939" evidence="1">
    <location>
        <begin position="23"/>
        <end position="189"/>
    </location>
</feature>
<dbReference type="Proteomes" id="UP000234881">
    <property type="component" value="Unassembled WGS sequence"/>
</dbReference>
<sequence length="189" mass="20836">MRALRWMALLIATLLVPSQGLASDLADKLATAETLLVSGQPNAAYEALDELMDAYWQRSPMFVRKAEFATEITGYGIYKPHGSIFKPNEPQIIYVEPIGFGYGTTSDGSSFAKWSIDFALSNPGGTTLFQKDDFLNLALPLGQHNREIHLTLTVNLSGLKPGSYVSHYLLKDANSEKTAKFSMPFKVVQ</sequence>